<dbReference type="InterPro" id="IPR019316">
    <property type="entry name" value="G8_domain"/>
</dbReference>
<accession>A9UQH9</accession>
<dbReference type="InterPro" id="IPR006626">
    <property type="entry name" value="PbH1"/>
</dbReference>
<evidence type="ECO:0000256" key="14">
    <source>
        <dbReference type="SAM" id="SignalP"/>
    </source>
</evidence>
<dbReference type="Proteomes" id="UP000001357">
    <property type="component" value="Unassembled WGS sequence"/>
</dbReference>
<dbReference type="SMART" id="SM00429">
    <property type="entry name" value="IPT"/>
    <property type="match status" value="8"/>
</dbReference>
<keyword evidence="10" id="KW-0325">Glycoprotein</keyword>
<evidence type="ECO:0000259" key="15">
    <source>
        <dbReference type="PROSITE" id="PS51484"/>
    </source>
</evidence>
<dbReference type="Gene3D" id="2.160.20.10">
    <property type="entry name" value="Single-stranded right-handed beta-helix, Pectin lyase-like"/>
    <property type="match status" value="2"/>
</dbReference>
<feature type="domain" description="G8" evidence="15">
    <location>
        <begin position="1740"/>
        <end position="1881"/>
    </location>
</feature>
<dbReference type="Gene3D" id="3.30.505.10">
    <property type="entry name" value="SH2 domain"/>
    <property type="match status" value="1"/>
</dbReference>
<evidence type="ECO:0000256" key="4">
    <source>
        <dbReference type="ARBA" id="ARBA00022475"/>
    </source>
</evidence>
<keyword evidence="18" id="KW-1185">Reference proteome</keyword>
<evidence type="ECO:0000313" key="17">
    <source>
        <dbReference type="EMBL" id="EDQ93048.1"/>
    </source>
</evidence>
<dbReference type="PANTHER" id="PTHR46769">
    <property type="entry name" value="POLYCYSTIC KIDNEY AND HEPATIC DISEASE 1 (AUTOSOMAL RECESSIVE)-LIKE 1"/>
    <property type="match status" value="1"/>
</dbReference>
<dbReference type="InterPro" id="IPR036860">
    <property type="entry name" value="SH2_dom_sf"/>
</dbReference>
<keyword evidence="7" id="KW-0677">Repeat</keyword>
<evidence type="ECO:0008006" key="19">
    <source>
        <dbReference type="Google" id="ProtNLM"/>
    </source>
</evidence>
<dbReference type="InterPro" id="IPR012334">
    <property type="entry name" value="Pectin_lyas_fold"/>
</dbReference>
<dbReference type="SUPFAM" id="SSF81296">
    <property type="entry name" value="E set domains"/>
    <property type="match status" value="8"/>
</dbReference>
<dbReference type="KEGG" id="mbr:MONBRDRAFT_22411"/>
<feature type="region of interest" description="Disordered" evidence="12">
    <location>
        <begin position="3673"/>
        <end position="3697"/>
    </location>
</feature>
<dbReference type="Pfam" id="PF24606">
    <property type="entry name" value="CEMIP_beta-hel"/>
    <property type="match status" value="1"/>
</dbReference>
<evidence type="ECO:0000256" key="10">
    <source>
        <dbReference type="ARBA" id="ARBA00023180"/>
    </source>
</evidence>
<dbReference type="RefSeq" id="XP_001742810.1">
    <property type="nucleotide sequence ID" value="XM_001742758.1"/>
</dbReference>
<evidence type="ECO:0000256" key="7">
    <source>
        <dbReference type="ARBA" id="ARBA00022737"/>
    </source>
</evidence>
<dbReference type="Pfam" id="PF10162">
    <property type="entry name" value="G8"/>
    <property type="match status" value="2"/>
</dbReference>
<sequence length="3929" mass="425198">MAPSHRSPCWVVLSLLALVLVPTWANTKYDNAYITDITPRQVGYKGGQHITIRGVGFDREGQEGATTVYVGTDVCETIAYYSSDTQIVCVMPEVTVVESYLAVTVSLWVAGGAMGSTAICETSCSVRARSVYTPTISESQLAAPPGGNVTLIGYLRGITADEFELRLNGTLLETAYESDDVISTSSWNTGRYDAVVPSMTAGYYNVSFLVNRQDSSWGAGFSANYNSVWLAHKNTTYDFEVHPVVSALSASAAGTLGGALLTVYGDGFDADACVENNVVSVAGVNCVPVACTNTEITCRLEAVVGVPESDLPRGLAGSIFSNSLGTWTPAPAEVFNFTQTSGAHHYMRDFDTQYRQVLEGYFVPEATGDHRFFCQGDDRCYFDISTDESVENMTDSVAYSTYATSYWNSNNQISDPIPLVAGRRYRCRIRHIQYGGGDFFKVGMHVSSPDVVLSPNEILHESLRERQIIEFTSDVVREQHELVFNNVYNGTFYLTLDGQWTTAVDLDSPSALADAFEDISDCGSISASEAAGLVPNQRRIIITYSCPTTMARDLPQIYTSADASLTPANRSLPVSYRVNRYRAASEPIRGTYQLGYKGNWTRPLAYSCDAGCALDALIEVSELQEISGGSSGNSQDGMTLTFSIYLPTGNLSQIEVNSSGLTGANVTARAYTQEHGAHELFHEIIPGRYFRRFYNDSDGVVVVTTNGLRSSCADLGQTSSACAFAFDAQRNPSINTVSNSGDPSVLAVADIVTISGAGFGLDEAAIAVTFNDIPASIVQVSDTEVICEVPHISAGPINIELIRAHVGRAANHDATAWTYAQAVDAVGPLTGPVAGNLLLNIAGTGFPASPAENNVTVGGQPCVVQSAQPDSLTCILPPAWSDLDTREADLNGTLNATIVINGEAFTNDFVYDWSLTPVLTAVTPSAIPSAVTTLVTLAGSWPSVGSLDLSGAACAVPAGLAITVAGRACHDATLINATHLTCSFIRADGRAFGEQQGLVPRVDFCLTSGNLWRAHTQPTVRVDLNHRVTAISPARFGTAGGARITITGAGFGQLVNSVGVEAKNVSGSNVPCLVDYVSDSQVECVMAEATGEAHDCELELQINGFVARCSPGTCVVDFLSNLTAAILPSTERPSVGWGDVVTLTTERVWGNPSVTVGGVPAVVQSYSETAVTFEVPALSAGAHDVALAVAPYGRASGMASLGYRLSVDGLSQLSGSVAGGSRVVLVGEGFPTDPTALAVSFVHAGSGNNARRAAVLSTNMTLAEVVIPYLINEGTAHSETYELALTVTNSSTFQISVADAADLATVAAANCTNPQACAFFYNASETPVLTAIQPTTGAAGTVLTLTGSNFFAEPRVHIAGVACTVLTANSSLVTCTVGEVRGGSHLVEVEVTPFGMAMGIHTFAATATVDSMSPAIASYAGGTLVTLHGHGFGPADAVSITVGTKSCDVVNTTYNQVLCRAPEVLTPLAVAYYAHVEPVVLPGTMSYEQLLDRDYSTYVSNCCNREVDFALPEDQAAVLTRVRFFPRLKYESRSAGGQFYASPNGTHWVLIAEIADYHAGWNSIDVSVDFPVTHIRYTNERIDMAEFEFQGHVVEQAMDEALPVVTRIHPAALPNSMVVHDAATAPGPADAYIAPGVQNLTYATAQTPEVNAIRPTWGTALGGTKITVLGLGLTAVSSVTINTYPCSDISVVSDSLITCVTTRRSTLTALSVEVEVDDGSIAVNQPTARFRYMDRWSQVNTWVNDEPPIEGDTVVIPADQVVLMDVTPPKLFLLLVQGQLIFEDMQDLELHASYIWVQGGLLEVGTEDVPFQHRATITLYGDRWNSIGLPHLGAKCLVATNAANYMGLYGGHDGAAVPATLRGVIDIHGIPRRRTWTKVAQTVAIGDTQIFLSEEVDFAPGETIILTSHTNYKQTEELVVAARSVDNRVLTVTSPVQYEHQSFFYEAAGERVDMRIEVGLISRNIVVQGEPGASEKQNFGSHLMAARGAMLRLENAELRRCGQAGVLGRYCSHFHLGGSLPDSYIKSNSIHHSFQRAVTVHGTHNALVQNNVAYFVKGHTIFVEDGDEFFNVIDANLVARTEKLHVMLKGDQKPASFWMASPSNLWRNNVAAGCVNDGFWFELPSNPHGPSYTTSICPVHGHLIEFRNNTAHANGVHGLRIYPVYLPYVDPCDESSGPAPQYYHNFTTFNNGEHGIFGKENGDLHHINVKSVGNGREEIFWTKLHDVEYRENDPHIVNSLFVNHVDPSRPAHTVGLFMPQNEYFHVAGAKFVNYGAKGTLSACAKCDTQTNFRQGGYTFRLQGLEFFNSTKRAEWTSPFKQIFYDLDGSLTGFVNGTATPFHAFNHYPGVCDAMGEAYDFGLVCDNTVRVRRLQIDAIEPDELDDQALRLAQVANASRSGTIGYRVKEIGGWVAPVVNNREYDLGLVSLIDFRSMRIRYSERHYLQYDDELLLLNFNYTDYRYDFEVVVGDAAVEQPSVSLIDTLGATSAYGTGRIVPNEKHWSVALTARPADPWDSNPFMLVTHAIQCAPGRCGFFTDLPLYDPTLWTETKYWCRNSVTKSATYARWYSAEFTSEPSCDGDHTLPLAGDQVEIGVRMYVVMNINPPAFSHMDIAGKLQFDDSDDRMLEANTISVWGELQVGSSGKPFEHEGVVRLHGQRTSDSLIIDDTHFLGNKVMAVLGTVSMYGQPRTAWVRLAATAMPGDLAFNVTSPVDWVSGDEIVISSTEYDASETETHTVAAVSTDGLMVTMTSAMAHRHFAGDIDGGAQGTQFLAAAVGLLNRNVRFEGAEGANEGSNYGAHVVAMDVNIDGNVKVASTEFSDVEFRSCGQQNMEHACIFYKYDRSYTAANSPSNVLHNSVLHNSNNYGIETEGAPNVTITDSVIHRTYRSALKLDATTMRFVMTGSLVVDNRRSPDASTDWVVPYAGLYAETYSVTLRDNVFAGMTDTGMMIRPNSCGDADRATITNNEVHSTLVGVFLMADAKSCFELRGATVWKAAHLGIVTVDQRAEVQILNSVVSDSHIGISLNFFTIAKRGSEVLIENSLIMGATAASTCDDSLRCRAVTGTDVQGTGSTCGSVFGNSYRHVGVVLPQYTNRGKTCEQDYLPSCRPVTRPERLCGMGWEARYGLPSVTHAHITMRDVTFAHFNNRSSCNLKSYGILTNPTQRNYAPEQQYTDVTFYETDAERRFYFGRLPEHSSECQTGCDALTYLLAHESNGELSGLSGAGTITSNVNPGVILGEPFCTSLPSNGASRCGSDSMRLRHAVLINRDRDSGFRRIGPVNVQRMKADGVNATERVTSSEGPFSDNCAKRFYFGQHPFVIDAAHNIFKVNTSNDFPANARIEFVGQDVNDRAHLKIRVYVTNLDMRLVHNGVEKEPLGAIPDVNVHPVGTYTFDARNTFHLIVGGTGHHIFDIRTLSIVRLNLTVTMSLDEFFDPSQIVSNLAILLDIPSSRIKVVGVHDTASADARRRATGSKVLALAIGDQDNGTSTVPTTDEEEENQNNLLDELMNNITAVVTSGALKTKLNESGVRLDGVTMAAPASAGLEASRATPLNIEPTTAAPSLSPGTGSSNDIDPAAVAGAVCAGAVLAVIVVLLTVRHRRETQRRAALAKAEGQTSDGSEAEGTLQTSQVTVLNMDAHPVEVETMEGRPAPSSKPGKLARSGSFFGRLLRSGSSNSVGPTDDSKDTELQRMESRRGLNPLRSEDIGVPDEREKLSTLKRIKMPTDEVHRVIPRKTWEYVGSGGNDYWHPKLSAAQAQEIIMDKPQGTFLLYGRKPVILCVKTGKNTARHDALEFHGDLGFRIQMKREQPFHGDLSTLIAYYAEPREGVPYTLNDYENNDIHFNVPSASTRLTTSEERGVGLPEYTDEDLTRLDRRTSMRLRRAKDPIKEDEVVTVDPRYVRRPSLRTRASVKEFEPLILSEVDDQ</sequence>
<dbReference type="Gene3D" id="2.60.120.1560">
    <property type="match status" value="1"/>
</dbReference>
<dbReference type="InterPro" id="IPR002909">
    <property type="entry name" value="IPT_dom"/>
</dbReference>
<dbReference type="SUPFAM" id="SSF55550">
    <property type="entry name" value="SH2 domain"/>
    <property type="match status" value="1"/>
</dbReference>
<protein>
    <recommendedName>
        <fullName evidence="19">Fibrocystin-L</fullName>
    </recommendedName>
</protein>
<dbReference type="InterPro" id="IPR011050">
    <property type="entry name" value="Pectin_lyase_fold/virulence"/>
</dbReference>
<dbReference type="InterPro" id="IPR052387">
    <property type="entry name" value="Fibrocystin"/>
</dbReference>
<proteinExistence type="predicted"/>
<dbReference type="Gene3D" id="2.60.120.260">
    <property type="entry name" value="Galactose-binding domain-like"/>
    <property type="match status" value="1"/>
</dbReference>
<feature type="signal peptide" evidence="14">
    <location>
        <begin position="1"/>
        <end position="25"/>
    </location>
</feature>
<feature type="chain" id="PRO_5002744628" description="Fibrocystin-L" evidence="14">
    <location>
        <begin position="26"/>
        <end position="3929"/>
    </location>
</feature>
<feature type="region of interest" description="Disordered" evidence="12">
    <location>
        <begin position="3611"/>
        <end position="3630"/>
    </location>
</feature>
<dbReference type="InParanoid" id="A9UQH9"/>
<evidence type="ECO:0000256" key="13">
    <source>
        <dbReference type="SAM" id="Phobius"/>
    </source>
</evidence>
<evidence type="ECO:0000259" key="16">
    <source>
        <dbReference type="PROSITE" id="PS51820"/>
    </source>
</evidence>
<dbReference type="EMBL" id="CH991543">
    <property type="protein sequence ID" value="EDQ93048.1"/>
    <property type="molecule type" value="Genomic_DNA"/>
</dbReference>
<dbReference type="Gene3D" id="2.60.40.10">
    <property type="entry name" value="Immunoglobulins"/>
    <property type="match status" value="9"/>
</dbReference>
<evidence type="ECO:0000313" key="18">
    <source>
        <dbReference type="Proteomes" id="UP000001357"/>
    </source>
</evidence>
<dbReference type="OMA" id="EINWICD"/>
<comment type="subcellular location">
    <subcellularLocation>
        <location evidence="2">Cell membrane</location>
    </subcellularLocation>
    <subcellularLocation>
        <location evidence="3">Cell projection</location>
    </subcellularLocation>
    <subcellularLocation>
        <location evidence="1">Membrane</location>
        <topology evidence="1">Single-pass membrane protein</topology>
    </subcellularLocation>
</comment>
<dbReference type="SMART" id="SM01225">
    <property type="entry name" value="G8"/>
    <property type="match status" value="2"/>
</dbReference>
<organism evidence="17 18">
    <name type="scientific">Monosiga brevicollis</name>
    <name type="common">Choanoflagellate</name>
    <dbReference type="NCBI Taxonomy" id="81824"/>
    <lineage>
        <taxon>Eukaryota</taxon>
        <taxon>Choanoflagellata</taxon>
        <taxon>Craspedida</taxon>
        <taxon>Salpingoecidae</taxon>
        <taxon>Monosiga</taxon>
    </lineage>
</organism>
<reference evidence="17 18" key="1">
    <citation type="journal article" date="2008" name="Nature">
        <title>The genome of the choanoflagellate Monosiga brevicollis and the origin of metazoans.</title>
        <authorList>
            <consortium name="JGI Sequencing"/>
            <person name="King N."/>
            <person name="Westbrook M.J."/>
            <person name="Young S.L."/>
            <person name="Kuo A."/>
            <person name="Abedin M."/>
            <person name="Chapman J."/>
            <person name="Fairclough S."/>
            <person name="Hellsten U."/>
            <person name="Isogai Y."/>
            <person name="Letunic I."/>
            <person name="Marr M."/>
            <person name="Pincus D."/>
            <person name="Putnam N."/>
            <person name="Rokas A."/>
            <person name="Wright K.J."/>
            <person name="Zuzow R."/>
            <person name="Dirks W."/>
            <person name="Good M."/>
            <person name="Goodstein D."/>
            <person name="Lemons D."/>
            <person name="Li W."/>
            <person name="Lyons J.B."/>
            <person name="Morris A."/>
            <person name="Nichols S."/>
            <person name="Richter D.J."/>
            <person name="Salamov A."/>
            <person name="Bork P."/>
            <person name="Lim W.A."/>
            <person name="Manning G."/>
            <person name="Miller W.T."/>
            <person name="McGinnis W."/>
            <person name="Shapiro H."/>
            <person name="Tjian R."/>
            <person name="Grigoriev I.V."/>
            <person name="Rokhsar D."/>
        </authorList>
    </citation>
    <scope>NUCLEOTIDE SEQUENCE [LARGE SCALE GENOMIC DNA]</scope>
    <source>
        <strain evidence="18">MX1 / ATCC 50154</strain>
    </source>
</reference>
<evidence type="ECO:0000256" key="11">
    <source>
        <dbReference type="ARBA" id="ARBA00023273"/>
    </source>
</evidence>
<dbReference type="InterPro" id="IPR055401">
    <property type="entry name" value="CEMIP_beta-hel_dom"/>
</dbReference>
<dbReference type="InterPro" id="IPR037524">
    <property type="entry name" value="PA14/GLEYA"/>
</dbReference>
<dbReference type="SMART" id="SM00710">
    <property type="entry name" value="PbH1"/>
    <property type="match status" value="11"/>
</dbReference>
<dbReference type="STRING" id="81824.A9UQH9"/>
<dbReference type="PROSITE" id="PS51820">
    <property type="entry name" value="PA14"/>
    <property type="match status" value="1"/>
</dbReference>
<dbReference type="PANTHER" id="PTHR46769:SF2">
    <property type="entry name" value="FIBROCYSTIN-L ISOFORM 2 PRECURSOR-RELATED"/>
    <property type="match status" value="1"/>
</dbReference>
<name>A9UQH9_MONBE</name>
<dbReference type="PROSITE" id="PS51484">
    <property type="entry name" value="G8"/>
    <property type="match status" value="2"/>
</dbReference>
<evidence type="ECO:0000256" key="12">
    <source>
        <dbReference type="SAM" id="MobiDB-lite"/>
    </source>
</evidence>
<keyword evidence="4" id="KW-1003">Cell membrane</keyword>
<dbReference type="InterPro" id="IPR013783">
    <property type="entry name" value="Ig-like_fold"/>
</dbReference>
<evidence type="ECO:0000256" key="5">
    <source>
        <dbReference type="ARBA" id="ARBA00022692"/>
    </source>
</evidence>
<evidence type="ECO:0000256" key="8">
    <source>
        <dbReference type="ARBA" id="ARBA00022989"/>
    </source>
</evidence>
<keyword evidence="9 13" id="KW-0472">Membrane</keyword>
<evidence type="ECO:0000256" key="2">
    <source>
        <dbReference type="ARBA" id="ARBA00004236"/>
    </source>
</evidence>
<dbReference type="FunCoup" id="A9UQH9">
    <property type="interactions" value="13"/>
</dbReference>
<feature type="compositionally biased region" description="Basic and acidic residues" evidence="12">
    <location>
        <begin position="3685"/>
        <end position="3697"/>
    </location>
</feature>
<dbReference type="GO" id="GO:0042995">
    <property type="term" value="C:cell projection"/>
    <property type="evidence" value="ECO:0007669"/>
    <property type="project" value="UniProtKB-SubCell"/>
</dbReference>
<feature type="transmembrane region" description="Helical" evidence="13">
    <location>
        <begin position="3579"/>
        <end position="3600"/>
    </location>
</feature>
<evidence type="ECO:0000256" key="9">
    <source>
        <dbReference type="ARBA" id="ARBA00023136"/>
    </source>
</evidence>
<dbReference type="eggNOG" id="ENOG502QR85">
    <property type="taxonomic scope" value="Eukaryota"/>
</dbReference>
<keyword evidence="6 14" id="KW-0732">Signal</keyword>
<dbReference type="Pfam" id="PF01833">
    <property type="entry name" value="TIG"/>
    <property type="match status" value="8"/>
</dbReference>
<evidence type="ECO:0000256" key="1">
    <source>
        <dbReference type="ARBA" id="ARBA00004167"/>
    </source>
</evidence>
<keyword evidence="5 13" id="KW-0812">Transmembrane</keyword>
<feature type="compositionally biased region" description="Polar residues" evidence="12">
    <location>
        <begin position="3617"/>
        <end position="3630"/>
    </location>
</feature>
<dbReference type="GO" id="GO:0005886">
    <property type="term" value="C:plasma membrane"/>
    <property type="evidence" value="ECO:0007669"/>
    <property type="project" value="UniProtKB-SubCell"/>
</dbReference>
<dbReference type="GeneID" id="5887366"/>
<keyword evidence="11" id="KW-0966">Cell projection</keyword>
<feature type="domain" description="PA14" evidence="16">
    <location>
        <begin position="310"/>
        <end position="458"/>
    </location>
</feature>
<feature type="domain" description="G8" evidence="15">
    <location>
        <begin position="2566"/>
        <end position="2699"/>
    </location>
</feature>
<evidence type="ECO:0000256" key="3">
    <source>
        <dbReference type="ARBA" id="ARBA00004316"/>
    </source>
</evidence>
<dbReference type="CDD" id="cd00603">
    <property type="entry name" value="IPT_PCSR"/>
    <property type="match status" value="7"/>
</dbReference>
<gene>
    <name evidence="17" type="ORF">MONBRDRAFT_22411</name>
</gene>
<dbReference type="InterPro" id="IPR014756">
    <property type="entry name" value="Ig_E-set"/>
</dbReference>
<dbReference type="SUPFAM" id="SSF51126">
    <property type="entry name" value="Pectin lyase-like"/>
    <property type="match status" value="2"/>
</dbReference>
<evidence type="ECO:0000256" key="6">
    <source>
        <dbReference type="ARBA" id="ARBA00022729"/>
    </source>
</evidence>
<keyword evidence="8 13" id="KW-1133">Transmembrane helix</keyword>